<keyword evidence="2 10" id="KW-0690">Ribosome biogenesis</keyword>
<dbReference type="Gene3D" id="1.10.40.50">
    <property type="entry name" value="Probable gtpase engc, domain 3"/>
    <property type="match status" value="1"/>
</dbReference>
<gene>
    <name evidence="10" type="primary">rsgA</name>
    <name evidence="13" type="ORF">DFR57_106157</name>
</gene>
<evidence type="ECO:0000259" key="11">
    <source>
        <dbReference type="PROSITE" id="PS50936"/>
    </source>
</evidence>
<dbReference type="AlphaFoldDB" id="A0A368XRT0"/>
<comment type="subunit">
    <text evidence="10">Monomer. Associates with 30S ribosomal subunit, binds 16S rRNA.</text>
</comment>
<dbReference type="OrthoDB" id="9809485at2"/>
<keyword evidence="4 10" id="KW-0699">rRNA-binding</keyword>
<dbReference type="InterPro" id="IPR010914">
    <property type="entry name" value="RsgA_GTPase_dom"/>
</dbReference>
<feature type="binding site" evidence="10">
    <location>
        <position position="260"/>
    </location>
    <ligand>
        <name>Zn(2+)</name>
        <dbReference type="ChEBI" id="CHEBI:29105"/>
    </ligand>
</feature>
<dbReference type="Pfam" id="PF03193">
    <property type="entry name" value="RsgA_GTPase"/>
    <property type="match status" value="1"/>
</dbReference>
<dbReference type="CDD" id="cd04466">
    <property type="entry name" value="S1_YloQ_GTPase"/>
    <property type="match status" value="1"/>
</dbReference>
<comment type="function">
    <text evidence="10">One of several proteins that assist in the late maturation steps of the functional core of the 30S ribosomal subunit. Helps release RbfA from mature subunits. May play a role in the assembly of ribosomal proteins into the subunit. Circularly permuted GTPase that catalyzes slow GTP hydrolysis, GTPase activity is stimulated by the 30S ribosomal subunit.</text>
</comment>
<dbReference type="CDD" id="cd01854">
    <property type="entry name" value="YjeQ_EngC"/>
    <property type="match status" value="1"/>
</dbReference>
<dbReference type="SUPFAM" id="SSF52540">
    <property type="entry name" value="P-loop containing nucleoside triphosphate hydrolases"/>
    <property type="match status" value="1"/>
</dbReference>
<dbReference type="Pfam" id="PF16745">
    <property type="entry name" value="RsgA_N"/>
    <property type="match status" value="1"/>
</dbReference>
<dbReference type="InterPro" id="IPR031944">
    <property type="entry name" value="RsgA_N"/>
</dbReference>
<evidence type="ECO:0000256" key="6">
    <source>
        <dbReference type="ARBA" id="ARBA00022801"/>
    </source>
</evidence>
<feature type="binding site" evidence="10">
    <location>
        <begin position="112"/>
        <end position="115"/>
    </location>
    <ligand>
        <name>GTP</name>
        <dbReference type="ChEBI" id="CHEBI:37565"/>
    </ligand>
</feature>
<organism evidence="13 14">
    <name type="scientific">Saliterribacillus persicus</name>
    <dbReference type="NCBI Taxonomy" id="930114"/>
    <lineage>
        <taxon>Bacteria</taxon>
        <taxon>Bacillati</taxon>
        <taxon>Bacillota</taxon>
        <taxon>Bacilli</taxon>
        <taxon>Bacillales</taxon>
        <taxon>Bacillaceae</taxon>
        <taxon>Saliterribacillus</taxon>
    </lineage>
</organism>
<dbReference type="HAMAP" id="MF_01820">
    <property type="entry name" value="GTPase_RsgA"/>
    <property type="match status" value="1"/>
</dbReference>
<evidence type="ECO:0000256" key="2">
    <source>
        <dbReference type="ARBA" id="ARBA00022517"/>
    </source>
</evidence>
<comment type="cofactor">
    <cofactor evidence="10">
        <name>Zn(2+)</name>
        <dbReference type="ChEBI" id="CHEBI:29105"/>
    </cofactor>
    <text evidence="10">Binds 1 zinc ion per subunit.</text>
</comment>
<comment type="caution">
    <text evidence="13">The sequence shown here is derived from an EMBL/GenBank/DDBJ whole genome shotgun (WGS) entry which is preliminary data.</text>
</comment>
<dbReference type="Gene3D" id="3.40.50.300">
    <property type="entry name" value="P-loop containing nucleotide triphosphate hydrolases"/>
    <property type="match status" value="1"/>
</dbReference>
<evidence type="ECO:0000313" key="14">
    <source>
        <dbReference type="Proteomes" id="UP000252585"/>
    </source>
</evidence>
<feature type="binding site" evidence="10">
    <location>
        <begin position="166"/>
        <end position="174"/>
    </location>
    <ligand>
        <name>GTP</name>
        <dbReference type="ChEBI" id="CHEBI:37565"/>
    </ligand>
</feature>
<feature type="domain" description="EngC GTPase" evidence="11">
    <location>
        <begin position="72"/>
        <end position="221"/>
    </location>
</feature>
<protein>
    <recommendedName>
        <fullName evidence="10">Small ribosomal subunit biogenesis GTPase RsgA</fullName>
        <ecNumber evidence="10">3.6.1.-</ecNumber>
    </recommendedName>
</protein>
<name>A0A368XRT0_9BACI</name>
<dbReference type="GO" id="GO:0019843">
    <property type="term" value="F:rRNA binding"/>
    <property type="evidence" value="ECO:0007669"/>
    <property type="project" value="UniProtKB-KW"/>
</dbReference>
<dbReference type="EMBL" id="QPJJ01000006">
    <property type="protein sequence ID" value="RCW70760.1"/>
    <property type="molecule type" value="Genomic_DNA"/>
</dbReference>
<dbReference type="GO" id="GO:0046872">
    <property type="term" value="F:metal ion binding"/>
    <property type="evidence" value="ECO:0007669"/>
    <property type="project" value="UniProtKB-KW"/>
</dbReference>
<evidence type="ECO:0000256" key="7">
    <source>
        <dbReference type="ARBA" id="ARBA00022833"/>
    </source>
</evidence>
<evidence type="ECO:0000259" key="12">
    <source>
        <dbReference type="PROSITE" id="PS51721"/>
    </source>
</evidence>
<dbReference type="InterPro" id="IPR004881">
    <property type="entry name" value="Ribosome_biogen_GTPase_RsgA"/>
</dbReference>
<evidence type="ECO:0000256" key="10">
    <source>
        <dbReference type="HAMAP-Rule" id="MF_01820"/>
    </source>
</evidence>
<accession>A0A368XRT0</accession>
<keyword evidence="1 10" id="KW-0963">Cytoplasm</keyword>
<evidence type="ECO:0000256" key="4">
    <source>
        <dbReference type="ARBA" id="ARBA00022730"/>
    </source>
</evidence>
<dbReference type="GO" id="GO:0003924">
    <property type="term" value="F:GTPase activity"/>
    <property type="evidence" value="ECO:0007669"/>
    <property type="project" value="UniProtKB-UniRule"/>
</dbReference>
<proteinExistence type="inferred from homology"/>
<dbReference type="InterPro" id="IPR030378">
    <property type="entry name" value="G_CP_dom"/>
</dbReference>
<dbReference type="PROSITE" id="PS50936">
    <property type="entry name" value="ENGC_GTPASE"/>
    <property type="match status" value="1"/>
</dbReference>
<evidence type="ECO:0000256" key="5">
    <source>
        <dbReference type="ARBA" id="ARBA00022741"/>
    </source>
</evidence>
<keyword evidence="9 10" id="KW-0342">GTP-binding</keyword>
<reference evidence="13 14" key="1">
    <citation type="submission" date="2018-07" db="EMBL/GenBank/DDBJ databases">
        <title>Genomic Encyclopedia of Type Strains, Phase IV (KMG-IV): sequencing the most valuable type-strain genomes for metagenomic binning, comparative biology and taxonomic classification.</title>
        <authorList>
            <person name="Goeker M."/>
        </authorList>
    </citation>
    <scope>NUCLEOTIDE SEQUENCE [LARGE SCALE GENOMIC DNA]</scope>
    <source>
        <strain evidence="13 14">DSM 27696</strain>
    </source>
</reference>
<keyword evidence="6 10" id="KW-0378">Hydrolase</keyword>
<dbReference type="RefSeq" id="WP_114352752.1">
    <property type="nucleotide sequence ID" value="NZ_QPJJ01000006.1"/>
</dbReference>
<comment type="similarity">
    <text evidence="10">Belongs to the TRAFAC class YlqF/YawG GTPase family. RsgA subfamily.</text>
</comment>
<keyword evidence="14" id="KW-1185">Reference proteome</keyword>
<dbReference type="PANTHER" id="PTHR32120">
    <property type="entry name" value="SMALL RIBOSOMAL SUBUNIT BIOGENESIS GTPASE RSGA"/>
    <property type="match status" value="1"/>
</dbReference>
<feature type="binding site" evidence="10">
    <location>
        <position position="247"/>
    </location>
    <ligand>
        <name>Zn(2+)</name>
        <dbReference type="ChEBI" id="CHEBI:29105"/>
    </ligand>
</feature>
<evidence type="ECO:0000313" key="13">
    <source>
        <dbReference type="EMBL" id="RCW70760.1"/>
    </source>
</evidence>
<dbReference type="InterPro" id="IPR027417">
    <property type="entry name" value="P-loop_NTPase"/>
</dbReference>
<feature type="binding site" evidence="10">
    <location>
        <position position="252"/>
    </location>
    <ligand>
        <name>Zn(2+)</name>
        <dbReference type="ChEBI" id="CHEBI:29105"/>
    </ligand>
</feature>
<dbReference type="PANTHER" id="PTHR32120:SF11">
    <property type="entry name" value="SMALL RIBOSOMAL SUBUNIT BIOGENESIS GTPASE RSGA 1, MITOCHONDRIAL-RELATED"/>
    <property type="match status" value="1"/>
</dbReference>
<feature type="binding site" evidence="10">
    <location>
        <position position="254"/>
    </location>
    <ligand>
        <name>Zn(2+)</name>
        <dbReference type="ChEBI" id="CHEBI:29105"/>
    </ligand>
</feature>
<evidence type="ECO:0000256" key="8">
    <source>
        <dbReference type="ARBA" id="ARBA00022884"/>
    </source>
</evidence>
<evidence type="ECO:0000256" key="1">
    <source>
        <dbReference type="ARBA" id="ARBA00022490"/>
    </source>
</evidence>
<dbReference type="InterPro" id="IPR012340">
    <property type="entry name" value="NA-bd_OB-fold"/>
</dbReference>
<dbReference type="NCBIfam" id="TIGR00157">
    <property type="entry name" value="ribosome small subunit-dependent GTPase A"/>
    <property type="match status" value="1"/>
</dbReference>
<feature type="domain" description="CP-type G" evidence="12">
    <location>
        <begin position="63"/>
        <end position="223"/>
    </location>
</feature>
<dbReference type="GO" id="GO:0005737">
    <property type="term" value="C:cytoplasm"/>
    <property type="evidence" value="ECO:0007669"/>
    <property type="project" value="UniProtKB-SubCell"/>
</dbReference>
<sequence length="293" mass="33365">MPQGKIIKALSGFYYVQADKDIYQCRGRGVFRKRGLTPLVGDVVDFDISGNMEGYIQSIEPRKNELIRPPVANIEQAVIVVSLKEPDFSAMLLDKFLVVMEAKSIEPLIFISKEDLANEKEIENILPIIEVYREIGYHVEIFSSMKMEELNSIEKHLEGKVSVFAGQSGVGKSSLVNALIPGLELKTMEISESLGRGKHTTRHVELIPYRNGLIADTPGFSSLDFAEIALDQLPECFPEFVRLSDKCKFRGCNHINEPKCAVKEAVENNEIYKERYQHYLQFFEDIQNRKPRY</sequence>
<dbReference type="SUPFAM" id="SSF50249">
    <property type="entry name" value="Nucleic acid-binding proteins"/>
    <property type="match status" value="1"/>
</dbReference>
<keyword evidence="5 10" id="KW-0547">Nucleotide-binding</keyword>
<dbReference type="PROSITE" id="PS51721">
    <property type="entry name" value="G_CP"/>
    <property type="match status" value="1"/>
</dbReference>
<dbReference type="Proteomes" id="UP000252585">
    <property type="component" value="Unassembled WGS sequence"/>
</dbReference>
<evidence type="ECO:0000256" key="3">
    <source>
        <dbReference type="ARBA" id="ARBA00022723"/>
    </source>
</evidence>
<dbReference type="GO" id="GO:0005525">
    <property type="term" value="F:GTP binding"/>
    <property type="evidence" value="ECO:0007669"/>
    <property type="project" value="UniProtKB-UniRule"/>
</dbReference>
<comment type="subcellular location">
    <subcellularLocation>
        <location evidence="10">Cytoplasm</location>
    </subcellularLocation>
</comment>
<keyword evidence="8 10" id="KW-0694">RNA-binding</keyword>
<dbReference type="GO" id="GO:0042274">
    <property type="term" value="P:ribosomal small subunit biogenesis"/>
    <property type="evidence" value="ECO:0007669"/>
    <property type="project" value="UniProtKB-UniRule"/>
</dbReference>
<dbReference type="EC" id="3.6.1.-" evidence="10"/>
<keyword evidence="3 10" id="KW-0479">Metal-binding</keyword>
<keyword evidence="7 10" id="KW-0862">Zinc</keyword>
<evidence type="ECO:0000256" key="9">
    <source>
        <dbReference type="ARBA" id="ARBA00023134"/>
    </source>
</evidence>
<dbReference type="Gene3D" id="2.40.50.140">
    <property type="entry name" value="Nucleic acid-binding proteins"/>
    <property type="match status" value="1"/>
</dbReference>